<dbReference type="NCBIfam" id="TIGR00964">
    <property type="entry name" value="secE_bact"/>
    <property type="match status" value="1"/>
</dbReference>
<dbReference type="InterPro" id="IPR001901">
    <property type="entry name" value="Translocase_SecE/Sec61-g"/>
</dbReference>
<keyword evidence="10" id="KW-1185">Reference proteome</keyword>
<keyword evidence="4" id="KW-0653">Protein transport</keyword>
<dbReference type="RefSeq" id="WP_199568092.1">
    <property type="nucleotide sequence ID" value="NZ_JAENBP010000007.1"/>
</dbReference>
<evidence type="ECO:0000256" key="6">
    <source>
        <dbReference type="ARBA" id="ARBA00023010"/>
    </source>
</evidence>
<dbReference type="Pfam" id="PF00584">
    <property type="entry name" value="SecE"/>
    <property type="match status" value="1"/>
</dbReference>
<evidence type="ECO:0000256" key="7">
    <source>
        <dbReference type="ARBA" id="ARBA00023136"/>
    </source>
</evidence>
<accession>A0A934UDU3</accession>
<comment type="caution">
    <text evidence="9">The sequence shown here is derived from an EMBL/GenBank/DDBJ whole genome shotgun (WGS) entry which is preliminary data.</text>
</comment>
<reference evidence="9 10" key="1">
    <citation type="journal article" date="2021" name="Int. J. Syst. Evol. Microbiol.">
        <title>Streptococcus vicugnae sp. nov., isolated from faeces of alpacas (Vicugna pacos) and cattle (Bos taurus), Streptococcus zalophi sp. nov., and Streptococcus pacificus sp. nov., isolated from respiratory tract of California sea lions (Zalophus californianus).</title>
        <authorList>
            <person name="Volokhov D.V."/>
            <person name="Zagorodnyaya T.A."/>
            <person name="Shen Z."/>
            <person name="Blom J."/>
            <person name="Furtak V.A."/>
            <person name="Eisenberg T."/>
            <person name="Fan P."/>
            <person name="Jeong K.C."/>
            <person name="Gao Y."/>
            <person name="Zhang S."/>
            <person name="Amselle M."/>
        </authorList>
    </citation>
    <scope>NUCLEOTIDE SEQUENCE [LARGE SCALE GENOMIC DNA]</scope>
    <source>
        <strain evidence="10">CSL7508-lung</strain>
    </source>
</reference>
<evidence type="ECO:0000256" key="5">
    <source>
        <dbReference type="ARBA" id="ARBA00022989"/>
    </source>
</evidence>
<dbReference type="GO" id="GO:0009306">
    <property type="term" value="P:protein secretion"/>
    <property type="evidence" value="ECO:0007669"/>
    <property type="project" value="InterPro"/>
</dbReference>
<comment type="subcellular location">
    <subcellularLocation>
        <location evidence="1">Membrane</location>
    </subcellularLocation>
</comment>
<dbReference type="Proteomes" id="UP000644875">
    <property type="component" value="Unassembled WGS sequence"/>
</dbReference>
<feature type="transmembrane region" description="Helical" evidence="8">
    <location>
        <begin position="29"/>
        <end position="52"/>
    </location>
</feature>
<evidence type="ECO:0000256" key="3">
    <source>
        <dbReference type="ARBA" id="ARBA00022692"/>
    </source>
</evidence>
<keyword evidence="6" id="KW-0811">Translocation</keyword>
<dbReference type="GO" id="GO:0008320">
    <property type="term" value="F:protein transmembrane transporter activity"/>
    <property type="evidence" value="ECO:0007669"/>
    <property type="project" value="InterPro"/>
</dbReference>
<keyword evidence="7 8" id="KW-0472">Membrane</keyword>
<proteinExistence type="predicted"/>
<evidence type="ECO:0000256" key="8">
    <source>
        <dbReference type="SAM" id="Phobius"/>
    </source>
</evidence>
<evidence type="ECO:0000256" key="4">
    <source>
        <dbReference type="ARBA" id="ARBA00022927"/>
    </source>
</evidence>
<dbReference type="AlphaFoldDB" id="A0A934UDU3"/>
<dbReference type="GO" id="GO:0016020">
    <property type="term" value="C:membrane"/>
    <property type="evidence" value="ECO:0007669"/>
    <property type="project" value="UniProtKB-SubCell"/>
</dbReference>
<keyword evidence="5 8" id="KW-1133">Transmembrane helix</keyword>
<evidence type="ECO:0000256" key="1">
    <source>
        <dbReference type="ARBA" id="ARBA00004370"/>
    </source>
</evidence>
<sequence>MTFIKGIFTLLKETTWPNRKQRWHDFISILEYTAFFALIIFIFDQLLSLGILELLSRF</sequence>
<dbReference type="InterPro" id="IPR038379">
    <property type="entry name" value="SecE_sf"/>
</dbReference>
<organism evidence="9 10">
    <name type="scientific">Streptococcus zalophi</name>
    <dbReference type="NCBI Taxonomy" id="640031"/>
    <lineage>
        <taxon>Bacteria</taxon>
        <taxon>Bacillati</taxon>
        <taxon>Bacillota</taxon>
        <taxon>Bacilli</taxon>
        <taxon>Lactobacillales</taxon>
        <taxon>Streptococcaceae</taxon>
        <taxon>Streptococcus</taxon>
    </lineage>
</organism>
<protein>
    <submittedName>
        <fullName evidence="9">Preprotein translocase subunit SecE</fullName>
    </submittedName>
</protein>
<dbReference type="GO" id="GO:0006886">
    <property type="term" value="P:intracellular protein transport"/>
    <property type="evidence" value="ECO:0007669"/>
    <property type="project" value="InterPro"/>
</dbReference>
<keyword evidence="3 8" id="KW-0812">Transmembrane</keyword>
<name>A0A934UDU3_9STRE</name>
<evidence type="ECO:0000313" key="10">
    <source>
        <dbReference type="Proteomes" id="UP000644875"/>
    </source>
</evidence>
<dbReference type="GO" id="GO:0006605">
    <property type="term" value="P:protein targeting"/>
    <property type="evidence" value="ECO:0007669"/>
    <property type="project" value="InterPro"/>
</dbReference>
<dbReference type="InterPro" id="IPR005807">
    <property type="entry name" value="SecE_bac"/>
</dbReference>
<dbReference type="EMBL" id="JAENBP010000007">
    <property type="protein sequence ID" value="MBJ8350176.1"/>
    <property type="molecule type" value="Genomic_DNA"/>
</dbReference>
<dbReference type="Gene3D" id="1.20.5.1030">
    <property type="entry name" value="Preprotein translocase secy subunit"/>
    <property type="match status" value="1"/>
</dbReference>
<evidence type="ECO:0000256" key="2">
    <source>
        <dbReference type="ARBA" id="ARBA00022448"/>
    </source>
</evidence>
<keyword evidence="2" id="KW-0813">Transport</keyword>
<evidence type="ECO:0000313" key="9">
    <source>
        <dbReference type="EMBL" id="MBJ8350176.1"/>
    </source>
</evidence>
<gene>
    <name evidence="9" type="primary">secE</name>
    <name evidence="9" type="ORF">JHK64_05965</name>
</gene>